<sequence>MTSEFAIAVHALVYLHHKNAVLSSEELAENICTNSARVRKVMAKLKKKELIGTKEGIKGGYHMSLDASEITLGDICEALQVDIVKAAWRSGSMDMDCMIASGMAGVMDGIYAELDEICKKRLKGITIQDVEKKVAGCKK</sequence>
<dbReference type="SUPFAM" id="SSF46785">
    <property type="entry name" value="Winged helix' DNA-binding domain"/>
    <property type="match status" value="1"/>
</dbReference>
<dbReference type="RefSeq" id="WP_039910109.1">
    <property type="nucleotide sequence ID" value="NZ_CP036170.1"/>
</dbReference>
<dbReference type="Gene3D" id="1.10.10.10">
    <property type="entry name" value="Winged helix-like DNA-binding domain superfamily/Winged helix DNA-binding domain"/>
    <property type="match status" value="1"/>
</dbReference>
<dbReference type="InterPro" id="IPR000944">
    <property type="entry name" value="Tscrpt_reg_Rrf2"/>
</dbReference>
<dbReference type="OrthoDB" id="3242805at2"/>
<dbReference type="KEGG" id="csci:HDCHBGLK_01570"/>
<organism evidence="1 2">
    <name type="scientific">Clostridium scindens (strain ATCC 35704 / DSM 5676 / VPI 13733 / 19)</name>
    <dbReference type="NCBI Taxonomy" id="411468"/>
    <lineage>
        <taxon>Bacteria</taxon>
        <taxon>Bacillati</taxon>
        <taxon>Bacillota</taxon>
        <taxon>Clostridia</taxon>
        <taxon>Lachnospirales</taxon>
        <taxon>Lachnospiraceae</taxon>
    </lineage>
</organism>
<dbReference type="AlphaFoldDB" id="A0A494WJ94"/>
<gene>
    <name evidence="1" type="primary">iscR_1</name>
    <name evidence="1" type="ORF">HDCHBGLK_01570</name>
</gene>
<protein>
    <submittedName>
        <fullName evidence="1">HTH-type transcriptional regulator IscR</fullName>
    </submittedName>
</protein>
<dbReference type="PANTHER" id="PTHR33221:SF15">
    <property type="entry name" value="HTH-TYPE TRANSCRIPTIONAL REGULATOR YWGB-RELATED"/>
    <property type="match status" value="1"/>
</dbReference>
<dbReference type="PROSITE" id="PS51197">
    <property type="entry name" value="HTH_RRF2_2"/>
    <property type="match status" value="1"/>
</dbReference>
<dbReference type="GO" id="GO:0003700">
    <property type="term" value="F:DNA-binding transcription factor activity"/>
    <property type="evidence" value="ECO:0007669"/>
    <property type="project" value="TreeGrafter"/>
</dbReference>
<name>A0A494WJ94_CLOS5</name>
<dbReference type="GO" id="GO:0005829">
    <property type="term" value="C:cytosol"/>
    <property type="evidence" value="ECO:0007669"/>
    <property type="project" value="TreeGrafter"/>
</dbReference>
<dbReference type="InterPro" id="IPR036390">
    <property type="entry name" value="WH_DNA-bd_sf"/>
</dbReference>
<accession>A0A494WJ94</accession>
<reference evidence="1 2" key="1">
    <citation type="journal article" date="2019" name="Appl. Environ. Microbiol.">
        <title>Clostridium scindens ATCC 35704: integration of nutritional requirements, the complete genome sequence, and global transcriptional responses to bile acids.</title>
        <authorList>
            <person name="Devendran S."/>
            <person name="Shrestha R."/>
            <person name="Alves J.M.P."/>
            <person name="Wolf P.G."/>
            <person name="Ly L."/>
            <person name="Hernandez A.G."/>
            <person name="Mendez-Garcia C."/>
            <person name="Inboden A."/>
            <person name="Wiley J."/>
            <person name="Paul O."/>
            <person name="Allen A."/>
            <person name="Springer E."/>
            <person name="Wright C.L."/>
            <person name="Fields C.J."/>
            <person name="Daniel S.L."/>
            <person name="Ridlon J.M."/>
        </authorList>
    </citation>
    <scope>NUCLEOTIDE SEQUENCE [LARGE SCALE GENOMIC DNA]</scope>
    <source>
        <strain evidence="1 2">ATCC 35704</strain>
    </source>
</reference>
<dbReference type="EMBL" id="CP036170">
    <property type="protein sequence ID" value="QBF74174.1"/>
    <property type="molecule type" value="Genomic_DNA"/>
</dbReference>
<dbReference type="PANTHER" id="PTHR33221">
    <property type="entry name" value="WINGED HELIX-TURN-HELIX TRANSCRIPTIONAL REGULATOR, RRF2 FAMILY"/>
    <property type="match status" value="1"/>
</dbReference>
<evidence type="ECO:0000313" key="2">
    <source>
        <dbReference type="Proteomes" id="UP000289664"/>
    </source>
</evidence>
<proteinExistence type="predicted"/>
<dbReference type="Pfam" id="PF02082">
    <property type="entry name" value="Rrf2"/>
    <property type="match status" value="1"/>
</dbReference>
<dbReference type="InterPro" id="IPR036388">
    <property type="entry name" value="WH-like_DNA-bd_sf"/>
</dbReference>
<dbReference type="Proteomes" id="UP000289664">
    <property type="component" value="Chromosome"/>
</dbReference>
<dbReference type="GeneID" id="62695789"/>
<keyword evidence="2" id="KW-1185">Reference proteome</keyword>
<evidence type="ECO:0000313" key="1">
    <source>
        <dbReference type="EMBL" id="QBF74174.1"/>
    </source>
</evidence>